<evidence type="ECO:0000313" key="3">
    <source>
        <dbReference type="EMBL" id="TCC36279.1"/>
    </source>
</evidence>
<evidence type="ECO:0000259" key="2">
    <source>
        <dbReference type="Pfam" id="PF13276"/>
    </source>
</evidence>
<dbReference type="Pfam" id="PF13276">
    <property type="entry name" value="HTH_21"/>
    <property type="match status" value="1"/>
</dbReference>
<proteinExistence type="predicted"/>
<dbReference type="Proteomes" id="UP000294225">
    <property type="component" value="Unassembled WGS sequence"/>
</dbReference>
<dbReference type="PANTHER" id="PTHR46889:SF5">
    <property type="entry name" value="INTEGRASE PROTEIN"/>
    <property type="match status" value="1"/>
</dbReference>
<comment type="caution">
    <text evidence="3">The sequence shown here is derived from an EMBL/GenBank/DDBJ whole genome shotgun (WGS) entry which is preliminary data.</text>
</comment>
<gene>
    <name evidence="3" type="ORF">E0H92_26870</name>
</gene>
<reference evidence="3 4" key="1">
    <citation type="submission" date="2019-02" db="EMBL/GenBank/DDBJ databases">
        <title>Kribbella capetownensis sp. nov. and Kribbella speibonae sp. nov., isolated from soil.</title>
        <authorList>
            <person name="Curtis S.M."/>
            <person name="Norton I."/>
            <person name="Everest G.J."/>
            <person name="Meyers P.R."/>
        </authorList>
    </citation>
    <scope>NUCLEOTIDE SEQUENCE [LARGE SCALE GENOMIC DNA]</scope>
    <source>
        <strain evidence="3 4">YM55</strain>
    </source>
</reference>
<dbReference type="PANTHER" id="PTHR46889">
    <property type="entry name" value="TRANSPOSASE INSF FOR INSERTION SEQUENCE IS3B-RELATED"/>
    <property type="match status" value="1"/>
</dbReference>
<dbReference type="InterPro" id="IPR050900">
    <property type="entry name" value="Transposase_IS3/IS150/IS904"/>
</dbReference>
<accession>A0A4R0ISX1</accession>
<feature type="region of interest" description="Disordered" evidence="1">
    <location>
        <begin position="139"/>
        <end position="167"/>
    </location>
</feature>
<organism evidence="3 4">
    <name type="scientific">Kribbella speibonae</name>
    <dbReference type="NCBI Taxonomy" id="1572660"/>
    <lineage>
        <taxon>Bacteria</taxon>
        <taxon>Bacillati</taxon>
        <taxon>Actinomycetota</taxon>
        <taxon>Actinomycetes</taxon>
        <taxon>Propionibacteriales</taxon>
        <taxon>Kribbellaceae</taxon>
        <taxon>Kribbella</taxon>
    </lineage>
</organism>
<feature type="compositionally biased region" description="Basic residues" evidence="1">
    <location>
        <begin position="142"/>
        <end position="153"/>
    </location>
</feature>
<name>A0A4R0ISX1_9ACTN</name>
<evidence type="ECO:0000313" key="4">
    <source>
        <dbReference type="Proteomes" id="UP000294225"/>
    </source>
</evidence>
<dbReference type="EMBL" id="SJKC01000003">
    <property type="protein sequence ID" value="TCC36279.1"/>
    <property type="molecule type" value="Genomic_DNA"/>
</dbReference>
<feature type="domain" description="HTH-like" evidence="2">
    <location>
        <begin position="44"/>
        <end position="100"/>
    </location>
</feature>
<sequence>MLYPLVIDLAADGIAVALTYRVLGFTKQAFYNWRRNPGTRRDWDDAHLSDAARDIHGDDPTFGYRLVADELAAEGVAVGENRVARLCGQERTWSIHTKKRGLHRKADPSVHDEHVRRVFTAPAPERVWLTDITTRGAGSTRARFRKPARRRGRPLYAPQWTRDDGCR</sequence>
<protein>
    <submittedName>
        <fullName evidence="3">Transposase</fullName>
    </submittedName>
</protein>
<evidence type="ECO:0000256" key="1">
    <source>
        <dbReference type="SAM" id="MobiDB-lite"/>
    </source>
</evidence>
<dbReference type="AlphaFoldDB" id="A0A4R0ISX1"/>
<dbReference type="InterPro" id="IPR025948">
    <property type="entry name" value="HTH-like_dom"/>
</dbReference>